<organism evidence="1 2">
    <name type="scientific">Rhizobium lentis</name>
    <dbReference type="NCBI Taxonomy" id="1138194"/>
    <lineage>
        <taxon>Bacteria</taxon>
        <taxon>Pseudomonadati</taxon>
        <taxon>Pseudomonadota</taxon>
        <taxon>Alphaproteobacteria</taxon>
        <taxon>Hyphomicrobiales</taxon>
        <taxon>Rhizobiaceae</taxon>
        <taxon>Rhizobium/Agrobacterium group</taxon>
        <taxon>Rhizobium</taxon>
    </lineage>
</organism>
<evidence type="ECO:0000313" key="2">
    <source>
        <dbReference type="Proteomes" id="UP000528824"/>
    </source>
</evidence>
<evidence type="ECO:0000313" key="1">
    <source>
        <dbReference type="EMBL" id="MBB5558406.1"/>
    </source>
</evidence>
<gene>
    <name evidence="1" type="ORF">GGI59_000033</name>
</gene>
<dbReference type="AlphaFoldDB" id="A0A7W8UI23"/>
<dbReference type="RefSeq" id="WP_183913605.1">
    <property type="nucleotide sequence ID" value="NZ_JACHBC010000001.1"/>
</dbReference>
<name>A0A7W8UI23_9HYPH</name>
<accession>A0A7W8UI23</accession>
<reference evidence="1 2" key="1">
    <citation type="submission" date="2020-08" db="EMBL/GenBank/DDBJ databases">
        <title>Genomic Encyclopedia of Type Strains, Phase IV (KMG-V): Genome sequencing to study the core and pangenomes of soil and plant-associated prokaryotes.</title>
        <authorList>
            <person name="Whitman W."/>
        </authorList>
    </citation>
    <scope>NUCLEOTIDE SEQUENCE [LARGE SCALE GENOMIC DNA]</scope>
    <source>
        <strain evidence="1 2">SEMIA 4034</strain>
    </source>
</reference>
<keyword evidence="2" id="KW-1185">Reference proteome</keyword>
<proteinExistence type="predicted"/>
<comment type="caution">
    <text evidence="1">The sequence shown here is derived from an EMBL/GenBank/DDBJ whole genome shotgun (WGS) entry which is preliminary data.</text>
</comment>
<protein>
    <submittedName>
        <fullName evidence="1">Uncharacterized protein</fullName>
    </submittedName>
</protein>
<dbReference type="EMBL" id="JACHBC010000001">
    <property type="protein sequence ID" value="MBB5558406.1"/>
    <property type="molecule type" value="Genomic_DNA"/>
</dbReference>
<sequence length="98" mass="10844">MSEDAMQCARTVSFLSATMMAVTVGDASNSAEKGGRLKLVKSIPVEHVLLVPLDAKMTPPIFSIGWWSRVRPASEVNPPGPLLREMKQDDAEYRWRAD</sequence>
<dbReference type="Proteomes" id="UP000528824">
    <property type="component" value="Unassembled WGS sequence"/>
</dbReference>